<comment type="subcellular location">
    <subcellularLocation>
        <location evidence="1">Membrane</location>
    </subcellularLocation>
</comment>
<dbReference type="PANTHER" id="PTHR24100">
    <property type="entry name" value="BUTYROPHILIN"/>
    <property type="match status" value="1"/>
</dbReference>
<dbReference type="GO" id="GO:0001817">
    <property type="term" value="P:regulation of cytokine production"/>
    <property type="evidence" value="ECO:0007669"/>
    <property type="project" value="TreeGrafter"/>
</dbReference>
<name>A0A3Q2Z178_HIPCM</name>
<dbReference type="InterPro" id="IPR036179">
    <property type="entry name" value="Ig-like_dom_sf"/>
</dbReference>
<dbReference type="GO" id="GO:0050852">
    <property type="term" value="P:T cell receptor signaling pathway"/>
    <property type="evidence" value="ECO:0007669"/>
    <property type="project" value="TreeGrafter"/>
</dbReference>
<dbReference type="InterPro" id="IPR050504">
    <property type="entry name" value="IgSF_BTN/MOG"/>
</dbReference>
<evidence type="ECO:0000256" key="3">
    <source>
        <dbReference type="ARBA" id="ARBA00023319"/>
    </source>
</evidence>
<dbReference type="InterPro" id="IPR007110">
    <property type="entry name" value="Ig-like_dom"/>
</dbReference>
<feature type="region of interest" description="Disordered" evidence="4">
    <location>
        <begin position="157"/>
        <end position="196"/>
    </location>
</feature>
<evidence type="ECO:0000256" key="4">
    <source>
        <dbReference type="SAM" id="MobiDB-lite"/>
    </source>
</evidence>
<evidence type="ECO:0000256" key="1">
    <source>
        <dbReference type="ARBA" id="ARBA00004370"/>
    </source>
</evidence>
<feature type="domain" description="Ig-like" evidence="5">
    <location>
        <begin position="12"/>
        <end position="120"/>
    </location>
</feature>
<reference evidence="6" key="1">
    <citation type="submission" date="2025-08" db="UniProtKB">
        <authorList>
            <consortium name="Ensembl"/>
        </authorList>
    </citation>
    <scope>IDENTIFICATION</scope>
</reference>
<accession>A0A3Q2Z178</accession>
<dbReference type="InterPro" id="IPR013783">
    <property type="entry name" value="Ig-like_fold"/>
</dbReference>
<dbReference type="Ensembl" id="ENSHCOT00000026824.1">
    <property type="protein sequence ID" value="ENSHCOP00000025167.1"/>
    <property type="gene ID" value="ENSHCOG00000015131.1"/>
</dbReference>
<keyword evidence="3" id="KW-0393">Immunoglobulin domain</keyword>
<dbReference type="GeneTree" id="ENSGT00990000206207"/>
<dbReference type="Gene3D" id="2.60.40.10">
    <property type="entry name" value="Immunoglobulins"/>
    <property type="match status" value="1"/>
</dbReference>
<organism evidence="6 7">
    <name type="scientific">Hippocampus comes</name>
    <name type="common">Tiger tail seahorse</name>
    <dbReference type="NCBI Taxonomy" id="109280"/>
    <lineage>
        <taxon>Eukaryota</taxon>
        <taxon>Metazoa</taxon>
        <taxon>Chordata</taxon>
        <taxon>Craniata</taxon>
        <taxon>Vertebrata</taxon>
        <taxon>Euteleostomi</taxon>
        <taxon>Actinopterygii</taxon>
        <taxon>Neopterygii</taxon>
        <taxon>Teleostei</taxon>
        <taxon>Neoteleostei</taxon>
        <taxon>Acanthomorphata</taxon>
        <taxon>Syngnathiaria</taxon>
        <taxon>Syngnathiformes</taxon>
        <taxon>Syngnathoidei</taxon>
        <taxon>Syngnathidae</taxon>
        <taxon>Hippocampus</taxon>
    </lineage>
</organism>
<reference evidence="6" key="2">
    <citation type="submission" date="2025-09" db="UniProtKB">
        <authorList>
            <consortium name="Ensembl"/>
        </authorList>
    </citation>
    <scope>IDENTIFICATION</scope>
</reference>
<sequence length="196" mass="22197">CHWIQFESGWIPGFILYVTVDVRCLWNTSCLLEANFSVGDDVAIYWTQFPEILVHSFSFEADRLKKQNKRFIGRTSLFKENIGKGNASLLLKNVVVGDEGRYMCRVGTLIGASMQAKTLADCLSPVTRIHIHCDGRRLICSSDRIFPRPELRWSTVPALPHGADGSPERNVYVHAEQRHANAPSRRLPESDGNRTR</sequence>
<dbReference type="InterPro" id="IPR013106">
    <property type="entry name" value="Ig_V-set"/>
</dbReference>
<dbReference type="PROSITE" id="PS50835">
    <property type="entry name" value="IG_LIKE"/>
    <property type="match status" value="1"/>
</dbReference>
<dbReference type="Proteomes" id="UP000264820">
    <property type="component" value="Unplaced"/>
</dbReference>
<dbReference type="GO" id="GO:0005102">
    <property type="term" value="F:signaling receptor binding"/>
    <property type="evidence" value="ECO:0007669"/>
    <property type="project" value="TreeGrafter"/>
</dbReference>
<dbReference type="GO" id="GO:0009897">
    <property type="term" value="C:external side of plasma membrane"/>
    <property type="evidence" value="ECO:0007669"/>
    <property type="project" value="TreeGrafter"/>
</dbReference>
<feature type="compositionally biased region" description="Basic and acidic residues" evidence="4">
    <location>
        <begin position="186"/>
        <end position="196"/>
    </location>
</feature>
<dbReference type="Pfam" id="PF07686">
    <property type="entry name" value="V-set"/>
    <property type="match status" value="1"/>
</dbReference>
<keyword evidence="2" id="KW-0472">Membrane</keyword>
<evidence type="ECO:0000259" key="5">
    <source>
        <dbReference type="PROSITE" id="PS50835"/>
    </source>
</evidence>
<dbReference type="SUPFAM" id="SSF48726">
    <property type="entry name" value="Immunoglobulin"/>
    <property type="match status" value="1"/>
</dbReference>
<keyword evidence="7" id="KW-1185">Reference proteome</keyword>
<evidence type="ECO:0000256" key="2">
    <source>
        <dbReference type="ARBA" id="ARBA00023136"/>
    </source>
</evidence>
<evidence type="ECO:0000313" key="7">
    <source>
        <dbReference type="Proteomes" id="UP000264820"/>
    </source>
</evidence>
<protein>
    <recommendedName>
        <fullName evidence="5">Ig-like domain-containing protein</fullName>
    </recommendedName>
</protein>
<dbReference type="AlphaFoldDB" id="A0A3Q2Z178"/>
<evidence type="ECO:0000313" key="6">
    <source>
        <dbReference type="Ensembl" id="ENSHCOP00000025167.1"/>
    </source>
</evidence>
<proteinExistence type="predicted"/>